<evidence type="ECO:0000256" key="8">
    <source>
        <dbReference type="ARBA" id="ARBA00023277"/>
    </source>
</evidence>
<comment type="subunit">
    <text evidence="9">Homotetramer.</text>
</comment>
<reference evidence="12 13" key="1">
    <citation type="submission" date="2023-07" db="EMBL/GenBank/DDBJ databases">
        <title>Sorghum-associated microbial communities from plants grown in Nebraska, USA.</title>
        <authorList>
            <person name="Schachtman D."/>
        </authorList>
    </citation>
    <scope>NUCLEOTIDE SEQUENCE [LARGE SCALE GENOMIC DNA]</scope>
    <source>
        <strain evidence="12 13">BE313</strain>
    </source>
</reference>
<evidence type="ECO:0000256" key="9">
    <source>
        <dbReference type="HAMAP-Rule" id="MF_00624"/>
    </source>
</evidence>
<evidence type="ECO:0000256" key="2">
    <source>
        <dbReference type="ARBA" id="ARBA00022600"/>
    </source>
</evidence>
<dbReference type="PANTHER" id="PTHR43523">
    <property type="entry name" value="GLUCOSE-1-PHOSPHATE ADENYLYLTRANSFERASE-RELATED"/>
    <property type="match status" value="1"/>
</dbReference>
<feature type="domain" description="Glucose-1-phosphate adenylyltransferase/Bifunctional protein GlmU-like C-terminal hexapeptide" evidence="11">
    <location>
        <begin position="310"/>
        <end position="412"/>
    </location>
</feature>
<evidence type="ECO:0000256" key="3">
    <source>
        <dbReference type="ARBA" id="ARBA00022679"/>
    </source>
</evidence>
<feature type="domain" description="Nucleotidyl transferase" evidence="10">
    <location>
        <begin position="18"/>
        <end position="287"/>
    </location>
</feature>
<evidence type="ECO:0000256" key="5">
    <source>
        <dbReference type="ARBA" id="ARBA00022741"/>
    </source>
</evidence>
<dbReference type="Gene3D" id="3.90.550.10">
    <property type="entry name" value="Spore Coat Polysaccharide Biosynthesis Protein SpsA, Chain A"/>
    <property type="match status" value="1"/>
</dbReference>
<comment type="catalytic activity">
    <reaction evidence="9">
        <text>alpha-D-glucose 1-phosphate + ATP + H(+) = ADP-alpha-D-glucose + diphosphate</text>
        <dbReference type="Rhea" id="RHEA:12120"/>
        <dbReference type="ChEBI" id="CHEBI:15378"/>
        <dbReference type="ChEBI" id="CHEBI:30616"/>
        <dbReference type="ChEBI" id="CHEBI:33019"/>
        <dbReference type="ChEBI" id="CHEBI:57498"/>
        <dbReference type="ChEBI" id="CHEBI:58601"/>
        <dbReference type="EC" id="2.7.7.27"/>
    </reaction>
</comment>
<feature type="site" description="Could play a key role in the communication between the regulatory and the substrate sites" evidence="9">
    <location>
        <position position="70"/>
    </location>
</feature>
<evidence type="ECO:0000256" key="7">
    <source>
        <dbReference type="ARBA" id="ARBA00023056"/>
    </source>
</evidence>
<sequence>MQQINLAHGLDLPKRAIALVLAGGRGSRLMNLTDRRAKPAVYFGGKFRIVDFALSNCLNSGIRRIGVITQYKSHSLLRHLQRGWAFLKNEMNEFVDLLPAQQRNDNENWYRGTADAVYQNQDILESYGADYIVVLAGDHIYKMNYALMLADHVAKGRECTVGCIAVPRKEASAFGVMAVDDNSLITDFLEKPADPPAMPGNPDMSLASMGIYIFNAAFLYAELERDMADPASSHDFGKDIIPRAVRNGNAVAHPFALSCVPNVEGEEPYWRDVGTIDAYWDANIDLTATEPKLNLYDTQWPIWTYQAQLPPAKFVHNQDDRRGMAIESMVSGGCIVSGSVHRSVLFSSVRVHSHSQVNWSVLLPDVQVGRGARINRAVIDRGCVIPDGMVIGEDAAADAERFHRSENGITLVTTPMLKKLAAG</sequence>
<dbReference type="InterPro" id="IPR005836">
    <property type="entry name" value="ADP_Glu_pyroP_CS"/>
</dbReference>
<comment type="similarity">
    <text evidence="1 9">Belongs to the bacterial/plant glucose-1-phosphate adenylyltransferase family.</text>
</comment>
<dbReference type="InterPro" id="IPR005835">
    <property type="entry name" value="NTP_transferase_dom"/>
</dbReference>
<dbReference type="RefSeq" id="WP_310372257.1">
    <property type="nucleotide sequence ID" value="NZ_JAVDXT010000001.1"/>
</dbReference>
<feature type="binding site" evidence="9">
    <location>
        <position position="208"/>
    </location>
    <ligand>
        <name>alpha-D-glucose 1-phosphate</name>
        <dbReference type="ChEBI" id="CHEBI:58601"/>
    </ligand>
</feature>
<keyword evidence="7 9" id="KW-0320">Glycogen biosynthesis</keyword>
<dbReference type="CDD" id="cd04651">
    <property type="entry name" value="LbH_G1P_AT_C"/>
    <property type="match status" value="1"/>
</dbReference>
<dbReference type="NCBIfam" id="NF002023">
    <property type="entry name" value="PRK00844.1"/>
    <property type="match status" value="1"/>
</dbReference>
<keyword evidence="6 9" id="KW-0067">ATP-binding</keyword>
<proteinExistence type="inferred from homology"/>
<feature type="site" description="Could play a key role in the communication between the regulatory and the substrate sites" evidence="9">
    <location>
        <position position="109"/>
    </location>
</feature>
<dbReference type="InterPro" id="IPR011831">
    <property type="entry name" value="ADP-Glc_PPase"/>
</dbReference>
<dbReference type="HAMAP" id="MF_00624">
    <property type="entry name" value="GlgC"/>
    <property type="match status" value="1"/>
</dbReference>
<dbReference type="NCBIfam" id="TIGR02091">
    <property type="entry name" value="glgC"/>
    <property type="match status" value="1"/>
</dbReference>
<evidence type="ECO:0000256" key="4">
    <source>
        <dbReference type="ARBA" id="ARBA00022695"/>
    </source>
</evidence>
<keyword evidence="5 9" id="KW-0547">Nucleotide-binding</keyword>
<dbReference type="EC" id="2.7.7.27" evidence="9"/>
<dbReference type="Proteomes" id="UP001180487">
    <property type="component" value="Unassembled WGS sequence"/>
</dbReference>
<dbReference type="InterPro" id="IPR056818">
    <property type="entry name" value="GlmU/GlgC-like_hexapep"/>
</dbReference>
<dbReference type="Pfam" id="PF24894">
    <property type="entry name" value="Hexapep_GlmU"/>
    <property type="match status" value="1"/>
</dbReference>
<dbReference type="GO" id="GO:0008878">
    <property type="term" value="F:glucose-1-phosphate adenylyltransferase activity"/>
    <property type="evidence" value="ECO:0007669"/>
    <property type="project" value="UniProtKB-EC"/>
</dbReference>
<evidence type="ECO:0000256" key="1">
    <source>
        <dbReference type="ARBA" id="ARBA00010443"/>
    </source>
</evidence>
<feature type="binding site" evidence="9">
    <location>
        <position position="175"/>
    </location>
    <ligand>
        <name>alpha-D-glucose 1-phosphate</name>
        <dbReference type="ChEBI" id="CHEBI:58601"/>
    </ligand>
</feature>
<dbReference type="InterPro" id="IPR029044">
    <property type="entry name" value="Nucleotide-diphossugar_trans"/>
</dbReference>
<dbReference type="SUPFAM" id="SSF53448">
    <property type="entry name" value="Nucleotide-diphospho-sugar transferases"/>
    <property type="match status" value="1"/>
</dbReference>
<dbReference type="PANTHER" id="PTHR43523:SF2">
    <property type="entry name" value="GLUCOSE-1-PHOSPHATE ADENYLYLTRANSFERASE"/>
    <property type="match status" value="1"/>
</dbReference>
<evidence type="ECO:0000259" key="11">
    <source>
        <dbReference type="Pfam" id="PF24894"/>
    </source>
</evidence>
<accession>A0ABU2C6I8</accession>
<dbReference type="InterPro" id="IPR011004">
    <property type="entry name" value="Trimer_LpxA-like_sf"/>
</dbReference>
<keyword evidence="13" id="KW-1185">Reference proteome</keyword>
<comment type="caution">
    <text evidence="12">The sequence shown here is derived from an EMBL/GenBank/DDBJ whole genome shotgun (WGS) entry which is preliminary data.</text>
</comment>
<gene>
    <name evidence="9" type="primary">glgC</name>
    <name evidence="12" type="ORF">J2X19_001600</name>
</gene>
<dbReference type="NCBIfam" id="NF001947">
    <property type="entry name" value="PRK00725.1"/>
    <property type="match status" value="1"/>
</dbReference>
<feature type="binding site" evidence="9">
    <location>
        <begin position="190"/>
        <end position="191"/>
    </location>
    <ligand>
        <name>alpha-D-glucose 1-phosphate</name>
        <dbReference type="ChEBI" id="CHEBI:58601"/>
    </ligand>
</feature>
<evidence type="ECO:0000259" key="10">
    <source>
        <dbReference type="Pfam" id="PF00483"/>
    </source>
</evidence>
<evidence type="ECO:0000256" key="6">
    <source>
        <dbReference type="ARBA" id="ARBA00022840"/>
    </source>
</evidence>
<keyword evidence="3 9" id="KW-0808">Transferase</keyword>
<dbReference type="PROSITE" id="PS00808">
    <property type="entry name" value="ADP_GLC_PYROPHOSPH_1"/>
    <property type="match status" value="1"/>
</dbReference>
<dbReference type="PROSITE" id="PS00809">
    <property type="entry name" value="ADP_GLC_PYROPHOSPH_2"/>
    <property type="match status" value="1"/>
</dbReference>
<feature type="binding site" evidence="9">
    <location>
        <position position="110"/>
    </location>
    <ligand>
        <name>alpha-D-glucose 1-phosphate</name>
        <dbReference type="ChEBI" id="CHEBI:58601"/>
    </ligand>
</feature>
<protein>
    <recommendedName>
        <fullName evidence="9">Glucose-1-phosphate adenylyltransferase</fullName>
        <ecNumber evidence="9">2.7.7.27</ecNumber>
    </recommendedName>
    <alternativeName>
        <fullName evidence="9">ADP-glucose pyrophosphorylase</fullName>
        <shortName evidence="9">ADPGlc PPase</shortName>
    </alternativeName>
    <alternativeName>
        <fullName evidence="9">ADP-glucose synthase</fullName>
    </alternativeName>
</protein>
<name>A0ABU2C6I8_9BURK</name>
<keyword evidence="2 9" id="KW-0321">Glycogen metabolism</keyword>
<dbReference type="InterPro" id="IPR023049">
    <property type="entry name" value="GlgC_bac"/>
</dbReference>
<dbReference type="Gene3D" id="2.160.10.10">
    <property type="entry name" value="Hexapeptide repeat proteins"/>
    <property type="match status" value="1"/>
</dbReference>
<dbReference type="CDD" id="cd02508">
    <property type="entry name" value="ADP_Glucose_PP"/>
    <property type="match status" value="1"/>
</dbReference>
<comment type="pathway">
    <text evidence="9">Glycan biosynthesis; glycogen biosynthesis.</text>
</comment>
<comment type="function">
    <text evidence="9">Involved in the biosynthesis of ADP-glucose, a building block required for the elongation reactions to produce glycogen. Catalyzes the reaction between ATP and alpha-D-glucose 1-phosphate (G1P) to produce pyrophosphate and ADP-Glc.</text>
</comment>
<organism evidence="12 13">
    <name type="scientific">Rhodoferax ferrireducens</name>
    <dbReference type="NCBI Taxonomy" id="192843"/>
    <lineage>
        <taxon>Bacteria</taxon>
        <taxon>Pseudomonadati</taxon>
        <taxon>Pseudomonadota</taxon>
        <taxon>Betaproteobacteria</taxon>
        <taxon>Burkholderiales</taxon>
        <taxon>Comamonadaceae</taxon>
        <taxon>Rhodoferax</taxon>
    </lineage>
</organism>
<dbReference type="EMBL" id="JAVDXT010000001">
    <property type="protein sequence ID" value="MDR7376942.1"/>
    <property type="molecule type" value="Genomic_DNA"/>
</dbReference>
<keyword evidence="4 9" id="KW-0548">Nucleotidyltransferase</keyword>
<dbReference type="SUPFAM" id="SSF51161">
    <property type="entry name" value="Trimeric LpxA-like enzymes"/>
    <property type="match status" value="1"/>
</dbReference>
<dbReference type="Pfam" id="PF00483">
    <property type="entry name" value="NTP_transferase"/>
    <property type="match status" value="1"/>
</dbReference>
<evidence type="ECO:0000313" key="13">
    <source>
        <dbReference type="Proteomes" id="UP001180487"/>
    </source>
</evidence>
<evidence type="ECO:0000313" key="12">
    <source>
        <dbReference type="EMBL" id="MDR7376942.1"/>
    </source>
</evidence>
<keyword evidence="8 9" id="KW-0119">Carbohydrate metabolism</keyword>